<keyword evidence="1" id="KW-0472">Membrane</keyword>
<gene>
    <name evidence="2" type="ORF">A2892_00245</name>
</gene>
<proteinExistence type="predicted"/>
<accession>A0A1F8B9V0</accession>
<protein>
    <recommendedName>
        <fullName evidence="4">Type II secretion system protein GspG C-terminal domain-containing protein</fullName>
    </recommendedName>
</protein>
<evidence type="ECO:0000313" key="3">
    <source>
        <dbReference type="Proteomes" id="UP000176404"/>
    </source>
</evidence>
<evidence type="ECO:0008006" key="4">
    <source>
        <dbReference type="Google" id="ProtNLM"/>
    </source>
</evidence>
<name>A0A1F8B9V0_9BACT</name>
<dbReference type="EMBL" id="MGHD01000004">
    <property type="protein sequence ID" value="OGM60449.1"/>
    <property type="molecule type" value="Genomic_DNA"/>
</dbReference>
<keyword evidence="1" id="KW-0812">Transmembrane</keyword>
<dbReference type="STRING" id="1802517.A2892_00245"/>
<reference evidence="2 3" key="1">
    <citation type="journal article" date="2016" name="Nat. Commun.">
        <title>Thousands of microbial genomes shed light on interconnected biogeochemical processes in an aquifer system.</title>
        <authorList>
            <person name="Anantharaman K."/>
            <person name="Brown C.T."/>
            <person name="Hug L.A."/>
            <person name="Sharon I."/>
            <person name="Castelle C.J."/>
            <person name="Probst A.J."/>
            <person name="Thomas B.C."/>
            <person name="Singh A."/>
            <person name="Wilkins M.J."/>
            <person name="Karaoz U."/>
            <person name="Brodie E.L."/>
            <person name="Williams K.H."/>
            <person name="Hubbard S.S."/>
            <person name="Banfield J.F."/>
        </authorList>
    </citation>
    <scope>NUCLEOTIDE SEQUENCE [LARGE SCALE GENOMIC DNA]</scope>
</reference>
<dbReference type="Proteomes" id="UP000176404">
    <property type="component" value="Unassembled WGS sequence"/>
</dbReference>
<organism evidence="2 3">
    <name type="scientific">Candidatus Woesebacteria bacterium RIFCSPLOWO2_01_FULL_39_10b</name>
    <dbReference type="NCBI Taxonomy" id="1802517"/>
    <lineage>
        <taxon>Bacteria</taxon>
        <taxon>Candidatus Woeseibacteriota</taxon>
    </lineage>
</organism>
<evidence type="ECO:0000256" key="1">
    <source>
        <dbReference type="SAM" id="Phobius"/>
    </source>
</evidence>
<feature type="transmembrane region" description="Helical" evidence="1">
    <location>
        <begin position="12"/>
        <end position="31"/>
    </location>
</feature>
<dbReference type="AlphaFoldDB" id="A0A1F8B9V0"/>
<dbReference type="Gene3D" id="3.30.700.10">
    <property type="entry name" value="Glycoprotein, Type 4 Pilin"/>
    <property type="match status" value="1"/>
</dbReference>
<sequence>MKPFSKNEYIGIGIILLVTFSVTFINMRLALRRARDAQRKADLGTISDALHEYRSDFGFFPPSGDAKIKACPADNFYQVIALLKEAEVPNYNLLFQGLRPCEWGKDSLTDLGLFGSSEKVYLKTLFADPQKNDGISYYYLSNSKRFQLYSNLEGGEDEDGYNYKIVGRNLNCGGRICSYGKSFAETPLDKSIEEYENELAEREKAGKK</sequence>
<comment type="caution">
    <text evidence="2">The sequence shown here is derived from an EMBL/GenBank/DDBJ whole genome shotgun (WGS) entry which is preliminary data.</text>
</comment>
<keyword evidence="1" id="KW-1133">Transmembrane helix</keyword>
<evidence type="ECO:0000313" key="2">
    <source>
        <dbReference type="EMBL" id="OGM60449.1"/>
    </source>
</evidence>